<comment type="caution">
    <text evidence="1">The sequence shown here is derived from an EMBL/GenBank/DDBJ whole genome shotgun (WGS) entry which is preliminary data.</text>
</comment>
<dbReference type="AlphaFoldDB" id="A0A6L4WY39"/>
<evidence type="ECO:0000313" key="2">
    <source>
        <dbReference type="Proteomes" id="UP000472839"/>
    </source>
</evidence>
<sequence>MAIKGTKTMKNNFIKIKRPNTLVNNFAWTLKNSLSEKKISFSKFAEFTNEKHDTLVIEYITDDMVSTDFLTLQLKRFKLTDGITFTYMNTTHEEIGEDPKGFLSKRGLLKICNLDKFASL</sequence>
<reference evidence="1 2" key="1">
    <citation type="submission" date="2019-10" db="EMBL/GenBank/DDBJ databases">
        <title>Poseidonibacter ostreae sp. nov., isolated from the gut of the Ostrea denselamellosa.</title>
        <authorList>
            <person name="Choi A."/>
        </authorList>
    </citation>
    <scope>NUCLEOTIDE SEQUENCE [LARGE SCALE GENOMIC DNA]</scope>
    <source>
        <strain evidence="1 2">SJOD-M-33</strain>
    </source>
</reference>
<dbReference type="RefSeq" id="WP_193315804.1">
    <property type="nucleotide sequence ID" value="NZ_WFKK01000001.1"/>
</dbReference>
<organism evidence="1 2">
    <name type="scientific">Poseidonibacter ostreae</name>
    <dbReference type="NCBI Taxonomy" id="2654171"/>
    <lineage>
        <taxon>Bacteria</taxon>
        <taxon>Pseudomonadati</taxon>
        <taxon>Campylobacterota</taxon>
        <taxon>Epsilonproteobacteria</taxon>
        <taxon>Campylobacterales</taxon>
        <taxon>Arcobacteraceae</taxon>
        <taxon>Poseidonibacter</taxon>
    </lineage>
</organism>
<dbReference type="Proteomes" id="UP000472839">
    <property type="component" value="Unassembled WGS sequence"/>
</dbReference>
<accession>A0A6L4WY39</accession>
<proteinExistence type="predicted"/>
<protein>
    <submittedName>
        <fullName evidence="1">Uncharacterized protein</fullName>
    </submittedName>
</protein>
<name>A0A6L4WY39_9BACT</name>
<evidence type="ECO:0000313" key="1">
    <source>
        <dbReference type="EMBL" id="KAB7891380.1"/>
    </source>
</evidence>
<dbReference type="EMBL" id="WFKK01000001">
    <property type="protein sequence ID" value="KAB7891380.1"/>
    <property type="molecule type" value="Genomic_DNA"/>
</dbReference>
<gene>
    <name evidence="1" type="ORF">GBG19_00660</name>
</gene>